<evidence type="ECO:0000313" key="3">
    <source>
        <dbReference type="Proteomes" id="UP000717328"/>
    </source>
</evidence>
<feature type="compositionally biased region" description="Basic and acidic residues" evidence="1">
    <location>
        <begin position="333"/>
        <end position="380"/>
    </location>
</feature>
<feature type="compositionally biased region" description="Basic and acidic residues" evidence="1">
    <location>
        <begin position="482"/>
        <end position="497"/>
    </location>
</feature>
<comment type="caution">
    <text evidence="2">The sequence shown here is derived from an EMBL/GenBank/DDBJ whole genome shotgun (WGS) entry which is preliminary data.</text>
</comment>
<feature type="compositionally biased region" description="Basic and acidic residues" evidence="1">
    <location>
        <begin position="558"/>
        <end position="571"/>
    </location>
</feature>
<dbReference type="Proteomes" id="UP000717328">
    <property type="component" value="Unassembled WGS sequence"/>
</dbReference>
<feature type="compositionally biased region" description="Basic and acidic residues" evidence="1">
    <location>
        <begin position="129"/>
        <end position="157"/>
    </location>
</feature>
<protein>
    <submittedName>
        <fullName evidence="2">Uncharacterized protein</fullName>
    </submittedName>
</protein>
<dbReference type="AlphaFoldDB" id="A0A9P7GR06"/>
<sequence>MSAHPSPGPSSLSLVPSRHKQKPLTIGIAAGAEDAKYQAKYKELKRKDNDKLHLKVLQAKQSIQRMKLEQACVVFGLTSSISLMFTFSSILYERLALTPTPIDAQNRHGPPPGVPVHPSFSRSHSGSHHYQDMGDNHQSLDSERPMRDHGVPHDRARIASGPDSRSAPVMAPMGPGMAPQSHMSGMHSPPRRASGGPGHESSRHLSHMPPLPPPAARPHVSPTIHHSHSGSSHERTRSHSSSRSRTHQQPYIPGHPHPYADSIPPVQQPMHSPPIQERERSRRHENHEGRSAHTDQHPHARVSSFAPRHSPPPDGRSSSRAHHQRLSPGPYAGRDDPYDHQPRGHESDRDREWDREHRERERERDRDRSRDLGRTPRDSHMVSPQLGHRSRQPMDRGDYPEPSRVRSDDPVYYRDAPPPGAAGYPLHSRSGSPVSGSGSGGANDAPSRPDSRHYYEQGPQQPQERTRGYRLRPVNPPNEDLDFVHEDGRSLSSRGDRGGGSGGGPFPPPEQGRPILGSRKRGRNEMDVDSDDAGEGPAYGSGRAPEDRGKRYHREHRRSLDNQEDGRMGPP</sequence>
<keyword evidence="3" id="KW-1185">Reference proteome</keyword>
<feature type="region of interest" description="Disordered" evidence="1">
    <location>
        <begin position="102"/>
        <end position="571"/>
    </location>
</feature>
<feature type="compositionally biased region" description="Basic and acidic residues" evidence="1">
    <location>
        <begin position="392"/>
        <end position="412"/>
    </location>
</feature>
<evidence type="ECO:0000313" key="2">
    <source>
        <dbReference type="EMBL" id="KAG5654606.1"/>
    </source>
</evidence>
<accession>A0A9P7GR06</accession>
<proteinExistence type="predicted"/>
<name>A0A9P7GR06_9AGAR</name>
<feature type="compositionally biased region" description="Low complexity" evidence="1">
    <location>
        <begin position="167"/>
        <end position="179"/>
    </location>
</feature>
<feature type="region of interest" description="Disordered" evidence="1">
    <location>
        <begin position="1"/>
        <end position="20"/>
    </location>
</feature>
<organism evidence="2 3">
    <name type="scientific">Sphagnurus paluster</name>
    <dbReference type="NCBI Taxonomy" id="117069"/>
    <lineage>
        <taxon>Eukaryota</taxon>
        <taxon>Fungi</taxon>
        <taxon>Dikarya</taxon>
        <taxon>Basidiomycota</taxon>
        <taxon>Agaricomycotina</taxon>
        <taxon>Agaricomycetes</taxon>
        <taxon>Agaricomycetidae</taxon>
        <taxon>Agaricales</taxon>
        <taxon>Tricholomatineae</taxon>
        <taxon>Lyophyllaceae</taxon>
        <taxon>Sphagnurus</taxon>
    </lineage>
</organism>
<reference evidence="2" key="2">
    <citation type="submission" date="2021-10" db="EMBL/GenBank/DDBJ databases">
        <title>Phylogenomics reveals ancestral predisposition of the termite-cultivated fungus Termitomyces towards a domesticated lifestyle.</title>
        <authorList>
            <person name="Auxier B."/>
            <person name="Grum-Grzhimaylo A."/>
            <person name="Cardenas M.E."/>
            <person name="Lodge J.D."/>
            <person name="Laessoe T."/>
            <person name="Pedersen O."/>
            <person name="Smith M.E."/>
            <person name="Kuyper T.W."/>
            <person name="Franco-Molano E.A."/>
            <person name="Baroni T.J."/>
            <person name="Aanen D.K."/>
        </authorList>
    </citation>
    <scope>NUCLEOTIDE SEQUENCE</scope>
    <source>
        <strain evidence="2">D49</strain>
    </source>
</reference>
<dbReference type="OrthoDB" id="10070927at2759"/>
<dbReference type="EMBL" id="JABCKI010000004">
    <property type="protein sequence ID" value="KAG5654606.1"/>
    <property type="molecule type" value="Genomic_DNA"/>
</dbReference>
<reference evidence="2" key="1">
    <citation type="submission" date="2021-02" db="EMBL/GenBank/DDBJ databases">
        <authorList>
            <person name="Nieuwenhuis M."/>
            <person name="Van De Peppel L.J.J."/>
        </authorList>
    </citation>
    <scope>NUCLEOTIDE SEQUENCE</scope>
    <source>
        <strain evidence="2">D49</strain>
    </source>
</reference>
<gene>
    <name evidence="2" type="ORF">H0H81_011581</name>
</gene>
<evidence type="ECO:0000256" key="1">
    <source>
        <dbReference type="SAM" id="MobiDB-lite"/>
    </source>
</evidence>
<feature type="compositionally biased region" description="Basic and acidic residues" evidence="1">
    <location>
        <begin position="276"/>
        <end position="298"/>
    </location>
</feature>